<dbReference type="Proteomes" id="UP000176944">
    <property type="component" value="Chromosome"/>
</dbReference>
<proteinExistence type="inferred from homology"/>
<dbReference type="GO" id="GO:0070566">
    <property type="term" value="F:adenylyltransferase activity"/>
    <property type="evidence" value="ECO:0007669"/>
    <property type="project" value="TreeGrafter"/>
</dbReference>
<evidence type="ECO:0000259" key="5">
    <source>
        <dbReference type="Pfam" id="PF00501"/>
    </source>
</evidence>
<organism evidence="7 8">
    <name type="scientific">Moorena producens (strain JHB)</name>
    <dbReference type="NCBI Taxonomy" id="1454205"/>
    <lineage>
        <taxon>Bacteria</taxon>
        <taxon>Bacillati</taxon>
        <taxon>Cyanobacteriota</taxon>
        <taxon>Cyanophyceae</taxon>
        <taxon>Coleofasciculales</taxon>
        <taxon>Coleofasciculaceae</taxon>
        <taxon>Moorena</taxon>
    </lineage>
</organism>
<sequence length="610" mass="66954">MTACLDYSSNIISQFSTLVDLLGTRAENQPDQIAYIFLENGETESAQLNYQDLNRQAQALGASLQSLVAPGERVLLLYPPGLEFIAAFFGCLYAGVVAVPAYPPRRNQKMSRLEAIVADAQATVALTTTSVLGNIQGKLTENPELASLRWLATDNIGSDRANQWQEPALTTKTLAFLQYTSGSTGTPKGVMVSHGNLLHNEQMIQQAFGHTADTIVVGWLPFYHDMGLIGNVLQPLYLGKPVILMPPVAFLQKPIRWLQAISRYKATTSGGPNFAYDLCVNKIKPEQLTGLDLSSWRVAFSGAEPVLPQTLERFANYFAPCGFRSEAFYPCYGMAETTLLVSGGLKTAEPMIRLVDGAALSQNKVVQSTDHNEEVRGIVGCGRSWLNQKIAIANPESKIQCPDGQVGEIWVSGSSVAMGYWRKPQKTQETFHAYLADSQEGPFLRTGDLGFLLDGELFVTGRIKDVIIIRGQNHYPQDIELTVQKSHPALRPNCGAAFTMEFNGSERLVIVQEVERSYLRKLDVNQVVGNILQAVTAEHALKVYAIVLVKTGSIPKTSSGKIRRQACRAEFITGSLNVVGDWSQNPLGKAKFRHLQADVESLLQKLQTCK</sequence>
<dbReference type="FunFam" id="3.40.50.12780:FF:000013">
    <property type="entry name" value="Long-chain-fatty-acid--AMP ligase FadD32"/>
    <property type="match status" value="1"/>
</dbReference>
<evidence type="ECO:0000256" key="3">
    <source>
        <dbReference type="ARBA" id="ARBA00022832"/>
    </source>
</evidence>
<dbReference type="SUPFAM" id="SSF56801">
    <property type="entry name" value="Acetyl-CoA synthetase-like"/>
    <property type="match status" value="1"/>
</dbReference>
<gene>
    <name evidence="7" type="ORF">BJP36_23600</name>
</gene>
<dbReference type="Gene3D" id="3.40.50.12780">
    <property type="entry name" value="N-terminal domain of ligase-like"/>
    <property type="match status" value="1"/>
</dbReference>
<dbReference type="EMBL" id="CP017708">
    <property type="protein sequence ID" value="AOY82446.1"/>
    <property type="molecule type" value="Genomic_DNA"/>
</dbReference>
<keyword evidence="4" id="KW-0443">Lipid metabolism</keyword>
<accession>A0A1D9G4A8</accession>
<dbReference type="InterPro" id="IPR025110">
    <property type="entry name" value="AMP-bd_C"/>
</dbReference>
<evidence type="ECO:0000313" key="7">
    <source>
        <dbReference type="EMBL" id="AOY82446.1"/>
    </source>
</evidence>
<dbReference type="GO" id="GO:0006633">
    <property type="term" value="P:fatty acid biosynthetic process"/>
    <property type="evidence" value="ECO:0007669"/>
    <property type="project" value="TreeGrafter"/>
</dbReference>
<evidence type="ECO:0000313" key="8">
    <source>
        <dbReference type="Proteomes" id="UP000176944"/>
    </source>
</evidence>
<reference evidence="8" key="1">
    <citation type="submission" date="2016-10" db="EMBL/GenBank/DDBJ databases">
        <title>Comparative genomics uncovers the prolific and rare metabolic potential of the cyanobacterial genus Moorea.</title>
        <authorList>
            <person name="Leao T."/>
            <person name="Castelao G."/>
            <person name="Korobeynikov A."/>
            <person name="Monroe E.A."/>
            <person name="Podell S."/>
            <person name="Glukhov E."/>
            <person name="Allen E."/>
            <person name="Gerwick W.H."/>
            <person name="Gerwick L."/>
        </authorList>
    </citation>
    <scope>NUCLEOTIDE SEQUENCE [LARGE SCALE GENOMIC DNA]</scope>
    <source>
        <strain evidence="8">JHB</strain>
    </source>
</reference>
<dbReference type="Pfam" id="PF00501">
    <property type="entry name" value="AMP-binding"/>
    <property type="match status" value="1"/>
</dbReference>
<dbReference type="InterPro" id="IPR000873">
    <property type="entry name" value="AMP-dep_synth/lig_dom"/>
</dbReference>
<dbReference type="AlphaFoldDB" id="A0A1D9G4A8"/>
<evidence type="ECO:0000259" key="6">
    <source>
        <dbReference type="Pfam" id="PF23024"/>
    </source>
</evidence>
<dbReference type="PROSITE" id="PS00455">
    <property type="entry name" value="AMP_BINDING"/>
    <property type="match status" value="1"/>
</dbReference>
<protein>
    <submittedName>
        <fullName evidence="7">Fatty acyl-AMP ligase</fullName>
    </submittedName>
</protein>
<evidence type="ECO:0000256" key="2">
    <source>
        <dbReference type="ARBA" id="ARBA00022598"/>
    </source>
</evidence>
<keyword evidence="2 7" id="KW-0436">Ligase</keyword>
<dbReference type="Gene3D" id="3.30.300.30">
    <property type="match status" value="1"/>
</dbReference>
<dbReference type="InterPro" id="IPR045851">
    <property type="entry name" value="AMP-bd_C_sf"/>
</dbReference>
<evidence type="ECO:0000256" key="4">
    <source>
        <dbReference type="ARBA" id="ARBA00023098"/>
    </source>
</evidence>
<comment type="similarity">
    <text evidence="1">Belongs to the ATP-dependent AMP-binding enzyme family.</text>
</comment>
<dbReference type="CDD" id="cd05931">
    <property type="entry name" value="FAAL"/>
    <property type="match status" value="1"/>
</dbReference>
<dbReference type="InterPro" id="IPR042099">
    <property type="entry name" value="ANL_N_sf"/>
</dbReference>
<feature type="domain" description="AMP-binding enzyme C-terminal" evidence="6">
    <location>
        <begin position="465"/>
        <end position="578"/>
    </location>
</feature>
<dbReference type="GO" id="GO:0005886">
    <property type="term" value="C:plasma membrane"/>
    <property type="evidence" value="ECO:0007669"/>
    <property type="project" value="TreeGrafter"/>
</dbReference>
<dbReference type="GO" id="GO:0071766">
    <property type="term" value="P:Actinobacterium-type cell wall biogenesis"/>
    <property type="evidence" value="ECO:0007669"/>
    <property type="project" value="UniProtKB-ARBA"/>
</dbReference>
<dbReference type="PANTHER" id="PTHR22754:SF32">
    <property type="entry name" value="DISCO-INTERACTING PROTEIN 2"/>
    <property type="match status" value="1"/>
</dbReference>
<dbReference type="InterPro" id="IPR040097">
    <property type="entry name" value="FAAL/FAAC"/>
</dbReference>
<feature type="domain" description="AMP-dependent synthetase/ligase" evidence="5">
    <location>
        <begin position="25"/>
        <end position="421"/>
    </location>
</feature>
<evidence type="ECO:0000256" key="1">
    <source>
        <dbReference type="ARBA" id="ARBA00006432"/>
    </source>
</evidence>
<dbReference type="InterPro" id="IPR020845">
    <property type="entry name" value="AMP-binding_CS"/>
</dbReference>
<dbReference type="PANTHER" id="PTHR22754">
    <property type="entry name" value="DISCO-INTERACTING PROTEIN 2 DIP2 -RELATED"/>
    <property type="match status" value="1"/>
</dbReference>
<keyword evidence="3" id="KW-0276">Fatty acid metabolism</keyword>
<dbReference type="Pfam" id="PF23024">
    <property type="entry name" value="AMP-dom_DIP2-like"/>
    <property type="match status" value="1"/>
</dbReference>
<dbReference type="GO" id="GO:0016874">
    <property type="term" value="F:ligase activity"/>
    <property type="evidence" value="ECO:0007669"/>
    <property type="project" value="UniProtKB-KW"/>
</dbReference>
<name>A0A1D9G4A8_MOOP1</name>